<evidence type="ECO:0000256" key="5">
    <source>
        <dbReference type="ARBA" id="ARBA00022801"/>
    </source>
</evidence>
<comment type="cofactor">
    <cofactor evidence="2 8">
        <name>a divalent metal cation</name>
        <dbReference type="ChEBI" id="CHEBI:60240"/>
    </cofactor>
</comment>
<keyword evidence="6" id="KW-0346">Stress response</keyword>
<dbReference type="InterPro" id="IPR023214">
    <property type="entry name" value="HAD_sf"/>
</dbReference>
<evidence type="ECO:0000256" key="2">
    <source>
        <dbReference type="ARBA" id="ARBA00001968"/>
    </source>
</evidence>
<reference evidence="10" key="2">
    <citation type="submission" date="2022-03" db="EMBL/GenBank/DDBJ databases">
        <title>Draft title - Genomic analysis of global carrot germplasm unveils the trajectory of domestication and the origin of high carotenoid orange carrot.</title>
        <authorList>
            <person name="Iorizzo M."/>
            <person name="Ellison S."/>
            <person name="Senalik D."/>
            <person name="Macko-Podgorni A."/>
            <person name="Grzebelus D."/>
            <person name="Bostan H."/>
            <person name="Rolling W."/>
            <person name="Curaba J."/>
            <person name="Simon P."/>
        </authorList>
    </citation>
    <scope>NUCLEOTIDE SEQUENCE</scope>
    <source>
        <tissue evidence="10">Leaf</tissue>
    </source>
</reference>
<dbReference type="GO" id="GO:0005992">
    <property type="term" value="P:trehalose biosynthetic process"/>
    <property type="evidence" value="ECO:0007669"/>
    <property type="project" value="InterPro"/>
</dbReference>
<accession>A0AAF1AKQ8</accession>
<dbReference type="Proteomes" id="UP000077755">
    <property type="component" value="Chromosome 2"/>
</dbReference>
<comment type="catalytic activity">
    <reaction evidence="1 8">
        <text>alpha,alpha-trehalose 6-phosphate + H2O = alpha,alpha-trehalose + phosphate</text>
        <dbReference type="Rhea" id="RHEA:23420"/>
        <dbReference type="ChEBI" id="CHEBI:15377"/>
        <dbReference type="ChEBI" id="CHEBI:16551"/>
        <dbReference type="ChEBI" id="CHEBI:43474"/>
        <dbReference type="ChEBI" id="CHEBI:58429"/>
        <dbReference type="EC" id="3.1.3.12"/>
    </reaction>
</comment>
<dbReference type="NCBIfam" id="TIGR00685">
    <property type="entry name" value="T6PP"/>
    <property type="match status" value="1"/>
</dbReference>
<evidence type="ECO:0000256" key="4">
    <source>
        <dbReference type="ARBA" id="ARBA00008770"/>
    </source>
</evidence>
<dbReference type="InterPro" id="IPR003337">
    <property type="entry name" value="Trehalose_PPase"/>
</dbReference>
<comment type="pathway">
    <text evidence="3 8">Glycan biosynthesis; trehalose biosynthesis.</text>
</comment>
<organism evidence="10 11">
    <name type="scientific">Daucus carota subsp. sativus</name>
    <name type="common">Carrot</name>
    <dbReference type="NCBI Taxonomy" id="79200"/>
    <lineage>
        <taxon>Eukaryota</taxon>
        <taxon>Viridiplantae</taxon>
        <taxon>Streptophyta</taxon>
        <taxon>Embryophyta</taxon>
        <taxon>Tracheophyta</taxon>
        <taxon>Spermatophyta</taxon>
        <taxon>Magnoliopsida</taxon>
        <taxon>eudicotyledons</taxon>
        <taxon>Gunneridae</taxon>
        <taxon>Pentapetalae</taxon>
        <taxon>asterids</taxon>
        <taxon>campanulids</taxon>
        <taxon>Apiales</taxon>
        <taxon>Apiaceae</taxon>
        <taxon>Apioideae</taxon>
        <taxon>Scandiceae</taxon>
        <taxon>Daucinae</taxon>
        <taxon>Daucus</taxon>
        <taxon>Daucus sect. Daucus</taxon>
    </lineage>
</organism>
<name>A0AAF1AKQ8_DAUCS</name>
<dbReference type="SUPFAM" id="SSF56784">
    <property type="entry name" value="HAD-like"/>
    <property type="match status" value="1"/>
</dbReference>
<dbReference type="PANTHER" id="PTHR43768">
    <property type="entry name" value="TREHALOSE 6-PHOSPHATE PHOSPHATASE"/>
    <property type="match status" value="1"/>
</dbReference>
<dbReference type="InterPro" id="IPR006379">
    <property type="entry name" value="HAD-SF_hydro_IIB"/>
</dbReference>
<dbReference type="AlphaFoldDB" id="A0AAF1AKQ8"/>
<evidence type="ECO:0000313" key="10">
    <source>
        <dbReference type="EMBL" id="WOG86248.1"/>
    </source>
</evidence>
<dbReference type="NCBIfam" id="TIGR01484">
    <property type="entry name" value="HAD-SF-IIB"/>
    <property type="match status" value="1"/>
</dbReference>
<dbReference type="Gene3D" id="3.40.50.1000">
    <property type="entry name" value="HAD superfamily/HAD-like"/>
    <property type="match status" value="1"/>
</dbReference>
<dbReference type="CDD" id="cd01627">
    <property type="entry name" value="HAD_TPP"/>
    <property type="match status" value="1"/>
</dbReference>
<comment type="similarity">
    <text evidence="4 8">Belongs to the trehalose phosphatase family.</text>
</comment>
<protein>
    <recommendedName>
        <fullName evidence="8">Trehalose 6-phosphate phosphatase</fullName>
        <ecNumber evidence="8">3.1.3.12</ecNumber>
    </recommendedName>
</protein>
<evidence type="ECO:0000313" key="11">
    <source>
        <dbReference type="Proteomes" id="UP000077755"/>
    </source>
</evidence>
<dbReference type="InterPro" id="IPR036412">
    <property type="entry name" value="HAD-like_sf"/>
</dbReference>
<feature type="region of interest" description="Disordered" evidence="9">
    <location>
        <begin position="1"/>
        <end position="28"/>
    </location>
</feature>
<feature type="compositionally biased region" description="Polar residues" evidence="9">
    <location>
        <begin position="1"/>
        <end position="18"/>
    </location>
</feature>
<gene>
    <name evidence="10" type="ORF">DCAR_0205449</name>
</gene>
<dbReference type="EC" id="3.1.3.12" evidence="8"/>
<evidence type="ECO:0000256" key="7">
    <source>
        <dbReference type="ARBA" id="ARBA00025274"/>
    </source>
</evidence>
<evidence type="ECO:0000256" key="1">
    <source>
        <dbReference type="ARBA" id="ARBA00000500"/>
    </source>
</evidence>
<sequence length="373" mass="41987">MKTTKASHVLTDPTSPISKSRLGVHSSAMPCTQSGTSFSSTVLTVPKKKPPKLDDVRCNGWLESMKSSSPPHKKTVKDPFAEVSSEDGESTYQSWQLKFPSALSCFEKIRESAGDKKIVLFLDYDGTLSPIVDDPDRAFMSSNMRSAVKNAAKHFQTAIISGRRRDMVYDLVGITELYYAGSHGMDIRYPLRDTAADKEFCLFQPAGEYLPMIEEVFRTLVNLTKDINGAKVENHKFCASVHYRNVDEKSWGTVAQIVHDVLKDYPRLRLTHGRKVLEVRPAIDWNKGKAVEFLLKSMNLGKSEDVLPIYLGDDRTDEDAFKVLRQGNRGYGILVSSIPKESAASFSLKDPEEVKEFLKRLVMWKEESMQQSM</sequence>
<dbReference type="InterPro" id="IPR044651">
    <property type="entry name" value="OTSB-like"/>
</dbReference>
<dbReference type="Gene3D" id="3.30.70.1020">
    <property type="entry name" value="Trehalose-6-phosphate phosphatase related protein, domain 2"/>
    <property type="match status" value="1"/>
</dbReference>
<keyword evidence="5 8" id="KW-0378">Hydrolase</keyword>
<dbReference type="GO" id="GO:0004805">
    <property type="term" value="F:trehalose-phosphatase activity"/>
    <property type="evidence" value="ECO:0007669"/>
    <property type="project" value="UniProtKB-EC"/>
</dbReference>
<evidence type="ECO:0000256" key="8">
    <source>
        <dbReference type="RuleBase" id="RU361117"/>
    </source>
</evidence>
<evidence type="ECO:0000256" key="3">
    <source>
        <dbReference type="ARBA" id="ARBA00005199"/>
    </source>
</evidence>
<comment type="function">
    <text evidence="7">Removes the phosphate from trehalose 6-phosphate to produce free trehalose. Trehalose accumulation in plant may improve abiotic stress tolerance.</text>
</comment>
<reference evidence="10" key="1">
    <citation type="journal article" date="2016" name="Nat. Genet.">
        <title>A high-quality carrot genome assembly provides new insights into carotenoid accumulation and asterid genome evolution.</title>
        <authorList>
            <person name="Iorizzo M."/>
            <person name="Ellison S."/>
            <person name="Senalik D."/>
            <person name="Zeng P."/>
            <person name="Satapoomin P."/>
            <person name="Huang J."/>
            <person name="Bowman M."/>
            <person name="Iovene M."/>
            <person name="Sanseverino W."/>
            <person name="Cavagnaro P."/>
            <person name="Yildiz M."/>
            <person name="Macko-Podgorni A."/>
            <person name="Moranska E."/>
            <person name="Grzebelus E."/>
            <person name="Grzebelus D."/>
            <person name="Ashrafi H."/>
            <person name="Zheng Z."/>
            <person name="Cheng S."/>
            <person name="Spooner D."/>
            <person name="Van Deynze A."/>
            <person name="Simon P."/>
        </authorList>
    </citation>
    <scope>NUCLEOTIDE SEQUENCE</scope>
    <source>
        <tissue evidence="10">Leaf</tissue>
    </source>
</reference>
<keyword evidence="11" id="KW-1185">Reference proteome</keyword>
<evidence type="ECO:0000256" key="6">
    <source>
        <dbReference type="ARBA" id="ARBA00023016"/>
    </source>
</evidence>
<dbReference type="PANTHER" id="PTHR43768:SF17">
    <property type="entry name" value="TREHALOSE-PHOSPHATE PHOSPHATASE F-RELATED"/>
    <property type="match status" value="1"/>
</dbReference>
<evidence type="ECO:0000256" key="9">
    <source>
        <dbReference type="SAM" id="MobiDB-lite"/>
    </source>
</evidence>
<dbReference type="EMBL" id="CP093344">
    <property type="protein sequence ID" value="WOG86248.1"/>
    <property type="molecule type" value="Genomic_DNA"/>
</dbReference>
<proteinExistence type="inferred from homology"/>
<dbReference type="Pfam" id="PF02358">
    <property type="entry name" value="Trehalose_PPase"/>
    <property type="match status" value="1"/>
</dbReference>
<dbReference type="FunFam" id="3.40.50.1000:FF:000073">
    <property type="entry name" value="Trehalose 6-phosphate phosphatase"/>
    <property type="match status" value="1"/>
</dbReference>
<dbReference type="FunFam" id="3.30.70.1020:FF:000004">
    <property type="entry name" value="Trehalose 6-phosphate phosphatase"/>
    <property type="match status" value="1"/>
</dbReference>